<dbReference type="InterPro" id="IPR050482">
    <property type="entry name" value="Sensor_HK_TwoCompSys"/>
</dbReference>
<dbReference type="InterPro" id="IPR036890">
    <property type="entry name" value="HATPase_C_sf"/>
</dbReference>
<evidence type="ECO:0000256" key="4">
    <source>
        <dbReference type="ARBA" id="ARBA00022679"/>
    </source>
</evidence>
<evidence type="ECO:0000256" key="9">
    <source>
        <dbReference type="SAM" id="MobiDB-lite"/>
    </source>
</evidence>
<evidence type="ECO:0000259" key="11">
    <source>
        <dbReference type="Pfam" id="PF07730"/>
    </source>
</evidence>
<keyword evidence="7" id="KW-0067">ATP-binding</keyword>
<evidence type="ECO:0000256" key="8">
    <source>
        <dbReference type="ARBA" id="ARBA00023012"/>
    </source>
</evidence>
<dbReference type="GO" id="GO:0046983">
    <property type="term" value="F:protein dimerization activity"/>
    <property type="evidence" value="ECO:0007669"/>
    <property type="project" value="InterPro"/>
</dbReference>
<name>A0A2U2NAN6_9BIFI</name>
<keyword evidence="10" id="KW-1133">Transmembrane helix</keyword>
<dbReference type="EMBL" id="QFFM01000007">
    <property type="protein sequence ID" value="PWG66211.1"/>
    <property type="molecule type" value="Genomic_DNA"/>
</dbReference>
<comment type="catalytic activity">
    <reaction evidence="1">
        <text>ATP + protein L-histidine = ADP + protein N-phospho-L-histidine.</text>
        <dbReference type="EC" id="2.7.13.3"/>
    </reaction>
</comment>
<evidence type="ECO:0000256" key="10">
    <source>
        <dbReference type="SAM" id="Phobius"/>
    </source>
</evidence>
<accession>A0A2U2NAN6</accession>
<dbReference type="OrthoDB" id="227596at2"/>
<gene>
    <name evidence="12" type="ORF">DF196_04250</name>
</gene>
<sequence length="462" mass="49171">MRTMAEKGLLLALGVALLAMPYAVGSEGAQDISVMGYAGMIAGLLVAASATGLAEWLARGPWAWLPTCAYEMAAAALPSWTVFLPVIAYDAARLTSCVPSVSARTASPTTASGTMPTSTTNTFASRWRDALPYVTLASRWLWLLPLAVSTCHILVTEDSSQPSFAKGAISFMLTVGATVLGFALGARTTHEDSLRRQLRALQDRSRQSARANRLRLADVDEERAQSVRMATLGERTRIAREIHDNVGHLLTRAIMQAQAGRAVADATGDTVAAQGFGALGETLNDAMTMVRRSVHDLEDDGTDFAAQIEAAVHSFEGVSPGFSIRLENDVTSAPAPVSRCFATVIREALSNVVHHSQARTAQVTLRDFPAFWQLVVQDEGPAKPTVGGTSRTGSVNRPGDRLSANELPRGMGLADIESRVRAIGGTALCGPYDGGWRVFVSVPKRAWNHAKVSNDGKAKGTV</sequence>
<keyword evidence="8" id="KW-0902">Two-component regulatory system</keyword>
<dbReference type="Proteomes" id="UP000245876">
    <property type="component" value="Unassembled WGS sequence"/>
</dbReference>
<keyword evidence="3" id="KW-0597">Phosphoprotein</keyword>
<reference evidence="12 13" key="1">
    <citation type="journal article" date="2018" name="Int. J. Syst. Evol. Microbiol.">
        <title>Bifidobacterium callitrichidarum sp. nov. from the faeces of the emperor tamarin (Saguinus imperator).</title>
        <authorList>
            <person name="Modesto M."/>
            <person name="Michelini S."/>
            <person name="Sansosti M.C."/>
            <person name="De Filippo C."/>
            <person name="Cavalieri D."/>
            <person name="Qvirist L."/>
            <person name="Andlid T."/>
            <person name="Spiezio C."/>
            <person name="Sandri C."/>
            <person name="Pascarelli S."/>
            <person name="Sgorbati B."/>
            <person name="Mattarelli P."/>
        </authorList>
    </citation>
    <scope>NUCLEOTIDE SEQUENCE [LARGE SCALE GENOMIC DNA]</scope>
    <source>
        <strain evidence="12 13">TRI 5</strain>
    </source>
</reference>
<dbReference type="GO" id="GO:0016020">
    <property type="term" value="C:membrane"/>
    <property type="evidence" value="ECO:0007669"/>
    <property type="project" value="InterPro"/>
</dbReference>
<dbReference type="GO" id="GO:0000155">
    <property type="term" value="F:phosphorelay sensor kinase activity"/>
    <property type="evidence" value="ECO:0007669"/>
    <property type="project" value="InterPro"/>
</dbReference>
<evidence type="ECO:0000313" key="12">
    <source>
        <dbReference type="EMBL" id="PWG66211.1"/>
    </source>
</evidence>
<feature type="transmembrane region" description="Helical" evidence="10">
    <location>
        <begin position="35"/>
        <end position="57"/>
    </location>
</feature>
<keyword evidence="13" id="KW-1185">Reference proteome</keyword>
<dbReference type="GO" id="GO:0005524">
    <property type="term" value="F:ATP binding"/>
    <property type="evidence" value="ECO:0007669"/>
    <property type="project" value="UniProtKB-KW"/>
</dbReference>
<feature type="transmembrane region" description="Helical" evidence="10">
    <location>
        <begin position="167"/>
        <end position="186"/>
    </location>
</feature>
<keyword evidence="10" id="KW-0812">Transmembrane</keyword>
<keyword evidence="10" id="KW-0472">Membrane</keyword>
<evidence type="ECO:0000256" key="3">
    <source>
        <dbReference type="ARBA" id="ARBA00022553"/>
    </source>
</evidence>
<feature type="transmembrane region" description="Helical" evidence="10">
    <location>
        <begin position="136"/>
        <end position="155"/>
    </location>
</feature>
<protein>
    <recommendedName>
        <fullName evidence="2">histidine kinase</fullName>
        <ecNumber evidence="2">2.7.13.3</ecNumber>
    </recommendedName>
</protein>
<dbReference type="Pfam" id="PF07730">
    <property type="entry name" value="HisKA_3"/>
    <property type="match status" value="1"/>
</dbReference>
<evidence type="ECO:0000256" key="5">
    <source>
        <dbReference type="ARBA" id="ARBA00022741"/>
    </source>
</evidence>
<organism evidence="12 13">
    <name type="scientific">Bifidobacterium callitrichidarum</name>
    <dbReference type="NCBI Taxonomy" id="2052941"/>
    <lineage>
        <taxon>Bacteria</taxon>
        <taxon>Bacillati</taxon>
        <taxon>Actinomycetota</taxon>
        <taxon>Actinomycetes</taxon>
        <taxon>Bifidobacteriales</taxon>
        <taxon>Bifidobacteriaceae</taxon>
        <taxon>Bifidobacterium</taxon>
    </lineage>
</organism>
<dbReference type="PANTHER" id="PTHR24421:SF10">
    <property type="entry name" value="NITRATE_NITRITE SENSOR PROTEIN NARQ"/>
    <property type="match status" value="1"/>
</dbReference>
<evidence type="ECO:0000256" key="1">
    <source>
        <dbReference type="ARBA" id="ARBA00000085"/>
    </source>
</evidence>
<feature type="region of interest" description="Disordered" evidence="9">
    <location>
        <begin position="382"/>
        <end position="407"/>
    </location>
</feature>
<dbReference type="SUPFAM" id="SSF55874">
    <property type="entry name" value="ATPase domain of HSP90 chaperone/DNA topoisomerase II/histidine kinase"/>
    <property type="match status" value="1"/>
</dbReference>
<dbReference type="PANTHER" id="PTHR24421">
    <property type="entry name" value="NITRATE/NITRITE SENSOR PROTEIN NARX-RELATED"/>
    <property type="match status" value="1"/>
</dbReference>
<evidence type="ECO:0000256" key="2">
    <source>
        <dbReference type="ARBA" id="ARBA00012438"/>
    </source>
</evidence>
<keyword evidence="6 12" id="KW-0418">Kinase</keyword>
<dbReference type="Gene3D" id="1.20.5.1930">
    <property type="match status" value="1"/>
</dbReference>
<keyword evidence="4" id="KW-0808">Transferase</keyword>
<dbReference type="AlphaFoldDB" id="A0A2U2NAN6"/>
<evidence type="ECO:0000256" key="6">
    <source>
        <dbReference type="ARBA" id="ARBA00022777"/>
    </source>
</evidence>
<evidence type="ECO:0000256" key="7">
    <source>
        <dbReference type="ARBA" id="ARBA00022840"/>
    </source>
</evidence>
<comment type="caution">
    <text evidence="12">The sequence shown here is derived from an EMBL/GenBank/DDBJ whole genome shotgun (WGS) entry which is preliminary data.</text>
</comment>
<proteinExistence type="predicted"/>
<keyword evidence="5" id="KW-0547">Nucleotide-binding</keyword>
<dbReference type="CDD" id="cd16917">
    <property type="entry name" value="HATPase_UhpB-NarQ-NarX-like"/>
    <property type="match status" value="1"/>
</dbReference>
<dbReference type="EC" id="2.7.13.3" evidence="2"/>
<feature type="domain" description="Signal transduction histidine kinase subgroup 3 dimerisation and phosphoacceptor" evidence="11">
    <location>
        <begin position="234"/>
        <end position="299"/>
    </location>
</feature>
<dbReference type="Gene3D" id="3.30.565.10">
    <property type="entry name" value="Histidine kinase-like ATPase, C-terminal domain"/>
    <property type="match status" value="1"/>
</dbReference>
<evidence type="ECO:0000313" key="13">
    <source>
        <dbReference type="Proteomes" id="UP000245876"/>
    </source>
</evidence>
<dbReference type="InterPro" id="IPR011712">
    <property type="entry name" value="Sig_transdc_His_kin_sub3_dim/P"/>
</dbReference>